<feature type="region of interest" description="Disordered" evidence="1">
    <location>
        <begin position="589"/>
        <end position="610"/>
    </location>
</feature>
<evidence type="ECO:0000256" key="1">
    <source>
        <dbReference type="SAM" id="MobiDB-lite"/>
    </source>
</evidence>
<dbReference type="PANTHER" id="PTHR43767">
    <property type="entry name" value="LONG-CHAIN-FATTY-ACID--COA LIGASE"/>
    <property type="match status" value="1"/>
</dbReference>
<evidence type="ECO:0000313" key="5">
    <source>
        <dbReference type="Proteomes" id="UP000278422"/>
    </source>
</evidence>
<dbReference type="InterPro" id="IPR025110">
    <property type="entry name" value="AMP-bd_C"/>
</dbReference>
<dbReference type="InterPro" id="IPR045851">
    <property type="entry name" value="AMP-bd_C_sf"/>
</dbReference>
<dbReference type="RefSeq" id="WP_185737417.1">
    <property type="nucleotide sequence ID" value="NZ_JBHYBO010000014.1"/>
</dbReference>
<evidence type="ECO:0000259" key="2">
    <source>
        <dbReference type="Pfam" id="PF00501"/>
    </source>
</evidence>
<dbReference type="SUPFAM" id="SSF56801">
    <property type="entry name" value="Acetyl-CoA synthetase-like"/>
    <property type="match status" value="1"/>
</dbReference>
<dbReference type="InterPro" id="IPR000873">
    <property type="entry name" value="AMP-dep_synth/lig_dom"/>
</dbReference>
<dbReference type="PANTHER" id="PTHR43767:SF11">
    <property type="entry name" value="MEDIUM-CHAIN-FATTY-ACID--COA LIGASE"/>
    <property type="match status" value="1"/>
</dbReference>
<feature type="domain" description="AMP-dependent synthetase/ligase" evidence="2">
    <location>
        <begin position="35"/>
        <end position="401"/>
    </location>
</feature>
<organism evidence="4 5">
    <name type="scientific">Corynebacterium bovis</name>
    <dbReference type="NCBI Taxonomy" id="36808"/>
    <lineage>
        <taxon>Bacteria</taxon>
        <taxon>Bacillati</taxon>
        <taxon>Actinomycetota</taxon>
        <taxon>Actinomycetes</taxon>
        <taxon>Mycobacteriales</taxon>
        <taxon>Corynebacteriaceae</taxon>
        <taxon>Corynebacterium</taxon>
    </lineage>
</organism>
<comment type="caution">
    <text evidence="4">The sequence shown here is derived from an EMBL/GenBank/DDBJ whole genome shotgun (WGS) entry which is preliminary data.</text>
</comment>
<feature type="compositionally biased region" description="Low complexity" evidence="1">
    <location>
        <begin position="498"/>
        <end position="521"/>
    </location>
</feature>
<dbReference type="GO" id="GO:0016877">
    <property type="term" value="F:ligase activity, forming carbon-sulfur bonds"/>
    <property type="evidence" value="ECO:0007669"/>
    <property type="project" value="UniProtKB-ARBA"/>
</dbReference>
<dbReference type="EMBL" id="PQNQ01000004">
    <property type="protein sequence ID" value="RRQ05217.1"/>
    <property type="molecule type" value="Genomic_DNA"/>
</dbReference>
<reference evidence="4 5" key="1">
    <citation type="submission" date="2018-01" db="EMBL/GenBank/DDBJ databases">
        <title>Twenty Corynebacterium bovis Genomes.</title>
        <authorList>
            <person name="Gulvik C.A."/>
        </authorList>
    </citation>
    <scope>NUCLEOTIDE SEQUENCE [LARGE SCALE GENOMIC DNA]</scope>
    <source>
        <strain evidence="4 5">16-2004</strain>
    </source>
</reference>
<accession>A0A426Q6G1</accession>
<dbReference type="InterPro" id="IPR050237">
    <property type="entry name" value="ATP-dep_AMP-bd_enzyme"/>
</dbReference>
<name>A0A426Q6G1_9CORY</name>
<evidence type="ECO:0000313" key="4">
    <source>
        <dbReference type="EMBL" id="RRQ05217.1"/>
    </source>
</evidence>
<sequence>MESTMQEIPFSVGRILDHGSTVHGTTTVSTYATDGAPETTTFADIGARAAGLSHALRDLAGVGPGDPVATVMANSAEHLEVMFAAAAMGAVFHPVNHNLSAGHVVDVLTDARDRVVVCDATLLDSVVPLLPRCPAVRTLIVVGRDSDGPGPSTLPGADGPVTVHDYETVLDGRPTRATWPTLPETAPAALCHSTASGGTPTAVVMSHRSLWLHSLGLRTADSFAVRTGCTFLCLVPVFHVLSWGVPLAAFMSGTPLVLTGRRTDPAHVARVIGEAMPRAAHGPPSVWLDLYVHYLHRPPTRMSLREVFSGGAAVPGSLIDAWETRYGVDLVHAWGMTETGPVGTVARPPTGVSGEARRMYRHSQGRFPVELEHRVVDDTGTVMAAHDRNVGEIQVRGNTVSAQGAAATPDGWLRTGDIGSVTRDGYLTVHDRAADVIRSGGEWIYSTTLENIIADSPDVLEAVVVGVPDEKWGQRPLAVVVPAPAEPGTGPGVGPGAGVTDAGADAGATTDAGPDAGQDPADPAPPGRPVPRDRAARALRDRVAAQVPPWMVPERWAFVDRIARTSVEKADKAEVRARLARGEYDVVTLDDTGTATGGTAPGTDDPVRST</sequence>
<feature type="domain" description="AMP-binding enzyme C-terminal" evidence="3">
    <location>
        <begin position="449"/>
        <end position="484"/>
    </location>
</feature>
<dbReference type="Gene3D" id="3.30.300.30">
    <property type="match status" value="1"/>
</dbReference>
<dbReference type="AlphaFoldDB" id="A0A426Q6G1"/>
<dbReference type="InterPro" id="IPR042099">
    <property type="entry name" value="ANL_N_sf"/>
</dbReference>
<protein>
    <submittedName>
        <fullName evidence="4">Long-chain fatty acid--CoA ligase</fullName>
    </submittedName>
</protein>
<evidence type="ECO:0000259" key="3">
    <source>
        <dbReference type="Pfam" id="PF13193"/>
    </source>
</evidence>
<dbReference type="Proteomes" id="UP000278422">
    <property type="component" value="Unassembled WGS sequence"/>
</dbReference>
<keyword evidence="4" id="KW-0436">Ligase</keyword>
<keyword evidence="5" id="KW-1185">Reference proteome</keyword>
<gene>
    <name evidence="4" type="ORF">CXF42_02455</name>
</gene>
<dbReference type="Gene3D" id="3.40.50.12780">
    <property type="entry name" value="N-terminal domain of ligase-like"/>
    <property type="match status" value="1"/>
</dbReference>
<feature type="region of interest" description="Disordered" evidence="1">
    <location>
        <begin position="482"/>
        <end position="536"/>
    </location>
</feature>
<dbReference type="Pfam" id="PF00501">
    <property type="entry name" value="AMP-binding"/>
    <property type="match status" value="1"/>
</dbReference>
<proteinExistence type="predicted"/>
<dbReference type="Pfam" id="PF13193">
    <property type="entry name" value="AMP-binding_C"/>
    <property type="match status" value="1"/>
</dbReference>